<dbReference type="AlphaFoldDB" id="A0A914PGP5"/>
<feature type="region of interest" description="Disordered" evidence="1">
    <location>
        <begin position="1"/>
        <end position="25"/>
    </location>
</feature>
<dbReference type="WBParaSite" id="PDA_v2.g14782.t1">
    <property type="protein sequence ID" value="PDA_v2.g14782.t1"/>
    <property type="gene ID" value="PDA_v2.g14782"/>
</dbReference>
<dbReference type="InterPro" id="IPR011009">
    <property type="entry name" value="Kinase-like_dom_sf"/>
</dbReference>
<evidence type="ECO:0000256" key="1">
    <source>
        <dbReference type="SAM" id="MobiDB-lite"/>
    </source>
</evidence>
<evidence type="ECO:0000259" key="2">
    <source>
        <dbReference type="PROSITE" id="PS50011"/>
    </source>
</evidence>
<feature type="compositionally biased region" description="Low complexity" evidence="1">
    <location>
        <begin position="7"/>
        <end position="25"/>
    </location>
</feature>
<dbReference type="Gene3D" id="1.10.510.10">
    <property type="entry name" value="Transferase(Phosphotransferase) domain 1"/>
    <property type="match status" value="1"/>
</dbReference>
<organism evidence="3 4">
    <name type="scientific">Panagrolaimus davidi</name>
    <dbReference type="NCBI Taxonomy" id="227884"/>
    <lineage>
        <taxon>Eukaryota</taxon>
        <taxon>Metazoa</taxon>
        <taxon>Ecdysozoa</taxon>
        <taxon>Nematoda</taxon>
        <taxon>Chromadorea</taxon>
        <taxon>Rhabditida</taxon>
        <taxon>Tylenchina</taxon>
        <taxon>Panagrolaimomorpha</taxon>
        <taxon>Panagrolaimoidea</taxon>
        <taxon>Panagrolaimidae</taxon>
        <taxon>Panagrolaimus</taxon>
    </lineage>
</organism>
<dbReference type="InterPro" id="IPR000719">
    <property type="entry name" value="Prot_kinase_dom"/>
</dbReference>
<dbReference type="PANTHER" id="PTHR13902">
    <property type="entry name" value="SERINE/THREONINE-PROTEIN KINASE WNK WITH NO LYSINE -RELATED"/>
    <property type="match status" value="1"/>
</dbReference>
<dbReference type="GO" id="GO:0005524">
    <property type="term" value="F:ATP binding"/>
    <property type="evidence" value="ECO:0007669"/>
    <property type="project" value="InterPro"/>
</dbReference>
<dbReference type="PROSITE" id="PS50011">
    <property type="entry name" value="PROTEIN_KINASE_DOM"/>
    <property type="match status" value="1"/>
</dbReference>
<evidence type="ECO:0000313" key="3">
    <source>
        <dbReference type="Proteomes" id="UP000887578"/>
    </source>
</evidence>
<protein>
    <submittedName>
        <fullName evidence="4">Protein kinase domain-containing protein</fullName>
    </submittedName>
</protein>
<dbReference type="GO" id="GO:0004672">
    <property type="term" value="F:protein kinase activity"/>
    <property type="evidence" value="ECO:0007669"/>
    <property type="project" value="InterPro"/>
</dbReference>
<reference evidence="4" key="1">
    <citation type="submission" date="2022-11" db="UniProtKB">
        <authorList>
            <consortium name="WormBaseParasite"/>
        </authorList>
    </citation>
    <scope>IDENTIFICATION</scope>
</reference>
<keyword evidence="3" id="KW-1185">Reference proteome</keyword>
<sequence>MYNDIVSSATSSASPSYLSSLTTSPINAERSPDDRFHRYEFLKEQRIQLLDIKIFRCKDVKTGMDVEWNEIKEPEPIGFSSDKINAFEILQKLKGLHNSNIVEVYDCWEKVDIHGEKIIVFVTDLITSETLRDYLQRVKTTKIEILKSWCRQILNGLAFLHSQKPFILHGILNVNNIVVTEECKLKMNILGFLTKGSSTSEYISSEIFKKVFNY</sequence>
<accession>A0A914PGP5</accession>
<dbReference type="Proteomes" id="UP000887578">
    <property type="component" value="Unplaced"/>
</dbReference>
<dbReference type="Gene3D" id="3.30.200.20">
    <property type="entry name" value="Phosphorylase Kinase, domain 1"/>
    <property type="match status" value="1"/>
</dbReference>
<dbReference type="SUPFAM" id="SSF56112">
    <property type="entry name" value="Protein kinase-like (PK-like)"/>
    <property type="match status" value="1"/>
</dbReference>
<name>A0A914PGP5_9BILA</name>
<dbReference type="InterPro" id="IPR050588">
    <property type="entry name" value="WNK_Ser-Thr_kinase"/>
</dbReference>
<evidence type="ECO:0000313" key="4">
    <source>
        <dbReference type="WBParaSite" id="PDA_v2.g14782.t1"/>
    </source>
</evidence>
<dbReference type="Pfam" id="PF00069">
    <property type="entry name" value="Pkinase"/>
    <property type="match status" value="1"/>
</dbReference>
<proteinExistence type="predicted"/>
<feature type="domain" description="Protein kinase" evidence="2">
    <location>
        <begin position="1"/>
        <end position="214"/>
    </location>
</feature>